<dbReference type="OrthoDB" id="978645at2"/>
<organism evidence="2 3">
    <name type="scientific">Pontibacter lucknowensis</name>
    <dbReference type="NCBI Taxonomy" id="1077936"/>
    <lineage>
        <taxon>Bacteria</taxon>
        <taxon>Pseudomonadati</taxon>
        <taxon>Bacteroidota</taxon>
        <taxon>Cytophagia</taxon>
        <taxon>Cytophagales</taxon>
        <taxon>Hymenobacteraceae</taxon>
        <taxon>Pontibacter</taxon>
    </lineage>
</organism>
<dbReference type="RefSeq" id="WP_007656286.1">
    <property type="nucleotide sequence ID" value="NZ_FTNM01000005.1"/>
</dbReference>
<feature type="chain" id="PRO_5009940163" description="Outer membrane protein beta-barrel domain-containing protein" evidence="1">
    <location>
        <begin position="24"/>
        <end position="166"/>
    </location>
</feature>
<name>A0A1N7A2R2_9BACT</name>
<feature type="signal peptide" evidence="1">
    <location>
        <begin position="1"/>
        <end position="23"/>
    </location>
</feature>
<dbReference type="EMBL" id="FTNM01000005">
    <property type="protein sequence ID" value="SIR33341.1"/>
    <property type="molecule type" value="Genomic_DNA"/>
</dbReference>
<dbReference type="STRING" id="1077936.SAMN05421545_3181"/>
<dbReference type="Proteomes" id="UP000185924">
    <property type="component" value="Unassembled WGS sequence"/>
</dbReference>
<proteinExistence type="predicted"/>
<dbReference type="AlphaFoldDB" id="A0A1N7A2R2"/>
<keyword evidence="3" id="KW-1185">Reference proteome</keyword>
<sequence length="166" mass="18818">MKTFLRVGFAMALVMTLAFGAQAQEYSTGIGFRGGVASGLTIKHFIKSDAAIEGILSTGFRHRGAVLTVLYEKHAPAFNAKGLQWYYGLGGHIGFYEGRYYYYYDKHRRDRYYDDNIVGFGIDGVLGLEYYIRDIPFTIGADIKPYINIPHGRGFWDSALHVRYVF</sequence>
<keyword evidence="1" id="KW-0732">Signal</keyword>
<reference evidence="3" key="1">
    <citation type="submission" date="2017-01" db="EMBL/GenBank/DDBJ databases">
        <authorList>
            <person name="Varghese N."/>
            <person name="Submissions S."/>
        </authorList>
    </citation>
    <scope>NUCLEOTIDE SEQUENCE [LARGE SCALE GENOMIC DNA]</scope>
    <source>
        <strain evidence="3">DM9</strain>
    </source>
</reference>
<protein>
    <recommendedName>
        <fullName evidence="4">Outer membrane protein beta-barrel domain-containing protein</fullName>
    </recommendedName>
</protein>
<evidence type="ECO:0000313" key="2">
    <source>
        <dbReference type="EMBL" id="SIR33341.1"/>
    </source>
</evidence>
<accession>A0A1N7A2R2</accession>
<evidence type="ECO:0008006" key="4">
    <source>
        <dbReference type="Google" id="ProtNLM"/>
    </source>
</evidence>
<evidence type="ECO:0000256" key="1">
    <source>
        <dbReference type="SAM" id="SignalP"/>
    </source>
</evidence>
<gene>
    <name evidence="2" type="ORF">SAMN05421545_3181</name>
</gene>
<evidence type="ECO:0000313" key="3">
    <source>
        <dbReference type="Proteomes" id="UP000185924"/>
    </source>
</evidence>